<accession>A0A3A8KJK1</accession>
<dbReference type="AlphaFoldDB" id="A0A3A8KJK1"/>
<dbReference type="InterPro" id="IPR000847">
    <property type="entry name" value="LysR_HTH_N"/>
</dbReference>
<dbReference type="CDD" id="cd08474">
    <property type="entry name" value="PBP2_CrgA_like_5"/>
    <property type="match status" value="1"/>
</dbReference>
<gene>
    <name evidence="6" type="ORF">D7X32_01325</name>
</gene>
<dbReference type="SUPFAM" id="SSF53850">
    <property type="entry name" value="Periplasmic binding protein-like II"/>
    <property type="match status" value="1"/>
</dbReference>
<evidence type="ECO:0000256" key="4">
    <source>
        <dbReference type="ARBA" id="ARBA00023163"/>
    </source>
</evidence>
<keyword evidence="4" id="KW-0804">Transcription</keyword>
<keyword evidence="7" id="KW-1185">Reference proteome</keyword>
<keyword evidence="2" id="KW-0805">Transcription regulation</keyword>
<evidence type="ECO:0000313" key="7">
    <source>
        <dbReference type="Proteomes" id="UP000268313"/>
    </source>
</evidence>
<dbReference type="InterPro" id="IPR036390">
    <property type="entry name" value="WH_DNA-bd_sf"/>
</dbReference>
<dbReference type="PANTHER" id="PTHR30537:SF1">
    <property type="entry name" value="HTH-TYPE TRANSCRIPTIONAL REGULATOR PGRR"/>
    <property type="match status" value="1"/>
</dbReference>
<evidence type="ECO:0000256" key="2">
    <source>
        <dbReference type="ARBA" id="ARBA00023015"/>
    </source>
</evidence>
<dbReference type="InterPro" id="IPR058163">
    <property type="entry name" value="LysR-type_TF_proteobact-type"/>
</dbReference>
<dbReference type="Gene3D" id="1.10.10.10">
    <property type="entry name" value="Winged helix-like DNA-binding domain superfamily/Winged helix DNA-binding domain"/>
    <property type="match status" value="1"/>
</dbReference>
<evidence type="ECO:0000313" key="6">
    <source>
        <dbReference type="EMBL" id="RKH07736.1"/>
    </source>
</evidence>
<dbReference type="RefSeq" id="WP_120600651.1">
    <property type="nucleotide sequence ID" value="NZ_RAWE01000002.1"/>
</dbReference>
<evidence type="ECO:0000256" key="1">
    <source>
        <dbReference type="ARBA" id="ARBA00009437"/>
    </source>
</evidence>
<proteinExistence type="inferred from homology"/>
<dbReference type="EMBL" id="RAWE01000002">
    <property type="protein sequence ID" value="RKH07736.1"/>
    <property type="molecule type" value="Genomic_DNA"/>
</dbReference>
<dbReference type="OrthoDB" id="5416547at2"/>
<dbReference type="SUPFAM" id="SSF46785">
    <property type="entry name" value="Winged helix' DNA-binding domain"/>
    <property type="match status" value="1"/>
</dbReference>
<dbReference type="GO" id="GO:0003700">
    <property type="term" value="F:DNA-binding transcription factor activity"/>
    <property type="evidence" value="ECO:0007669"/>
    <property type="project" value="InterPro"/>
</dbReference>
<feature type="domain" description="HTH lysR-type" evidence="5">
    <location>
        <begin position="4"/>
        <end position="61"/>
    </location>
</feature>
<dbReference type="PROSITE" id="PS50931">
    <property type="entry name" value="HTH_LYSR"/>
    <property type="match status" value="1"/>
</dbReference>
<dbReference type="Proteomes" id="UP000268313">
    <property type="component" value="Unassembled WGS sequence"/>
</dbReference>
<comment type="caution">
    <text evidence="6">The sequence shown here is derived from an EMBL/GenBank/DDBJ whole genome shotgun (WGS) entry which is preliminary data.</text>
</comment>
<evidence type="ECO:0000259" key="5">
    <source>
        <dbReference type="PROSITE" id="PS50931"/>
    </source>
</evidence>
<sequence length="300" mass="33122">MRGNDFADLKAFAAIVEHGNFTRAAAHLRVSPSALSQTLRALEERLGVRLLNRTTRSVAVTEAGARLLTRLKPAMEELEAAVADVKDLRDTPAGTVRIQAARFGAISYLEPLFGKFHAAHPDIVLDVTVDDALTDLVAGGFDVGIRLGEWLDHDMVAVKLGGHLRQVPVASPRYLAKHGTPRHPRDLLKHRCINWRQPGSGGIYAWEFKKGGGDWFSIAVKGPLVVSDRALALSAALQDVGIAFWEEERVRPFVQSGKLVALMEDWCAPFPGFFLYYPKQKHTAPPVRAFVQFLRQAWSS</sequence>
<dbReference type="InterPro" id="IPR005119">
    <property type="entry name" value="LysR_subst-bd"/>
</dbReference>
<reference evidence="7" key="1">
    <citation type="submission" date="2018-09" db="EMBL/GenBank/DDBJ databases">
        <authorList>
            <person name="Livingstone P.G."/>
            <person name="Whitworth D.E."/>
        </authorList>
    </citation>
    <scope>NUCLEOTIDE SEQUENCE [LARGE SCALE GENOMIC DNA]</scope>
    <source>
        <strain evidence="7">CA043D</strain>
    </source>
</reference>
<comment type="similarity">
    <text evidence="1">Belongs to the LysR transcriptional regulatory family.</text>
</comment>
<dbReference type="PRINTS" id="PR00039">
    <property type="entry name" value="HTHLYSR"/>
</dbReference>
<dbReference type="Gene3D" id="3.40.190.290">
    <property type="match status" value="1"/>
</dbReference>
<dbReference type="GO" id="GO:0006351">
    <property type="term" value="P:DNA-templated transcription"/>
    <property type="evidence" value="ECO:0007669"/>
    <property type="project" value="TreeGrafter"/>
</dbReference>
<dbReference type="FunFam" id="1.10.10.10:FF:000001">
    <property type="entry name" value="LysR family transcriptional regulator"/>
    <property type="match status" value="1"/>
</dbReference>
<dbReference type="PANTHER" id="PTHR30537">
    <property type="entry name" value="HTH-TYPE TRANSCRIPTIONAL REGULATOR"/>
    <property type="match status" value="1"/>
</dbReference>
<dbReference type="GO" id="GO:0043565">
    <property type="term" value="F:sequence-specific DNA binding"/>
    <property type="evidence" value="ECO:0007669"/>
    <property type="project" value="TreeGrafter"/>
</dbReference>
<evidence type="ECO:0000256" key="3">
    <source>
        <dbReference type="ARBA" id="ARBA00023125"/>
    </source>
</evidence>
<organism evidence="6 7">
    <name type="scientific">Corallococcus carmarthensis</name>
    <dbReference type="NCBI Taxonomy" id="2316728"/>
    <lineage>
        <taxon>Bacteria</taxon>
        <taxon>Pseudomonadati</taxon>
        <taxon>Myxococcota</taxon>
        <taxon>Myxococcia</taxon>
        <taxon>Myxococcales</taxon>
        <taxon>Cystobacterineae</taxon>
        <taxon>Myxococcaceae</taxon>
        <taxon>Corallococcus</taxon>
    </lineage>
</organism>
<name>A0A3A8KJK1_9BACT</name>
<dbReference type="Pfam" id="PF03466">
    <property type="entry name" value="LysR_substrate"/>
    <property type="match status" value="1"/>
</dbReference>
<dbReference type="Pfam" id="PF00126">
    <property type="entry name" value="HTH_1"/>
    <property type="match status" value="1"/>
</dbReference>
<dbReference type="InterPro" id="IPR036388">
    <property type="entry name" value="WH-like_DNA-bd_sf"/>
</dbReference>
<keyword evidence="3" id="KW-0238">DNA-binding</keyword>
<protein>
    <submittedName>
        <fullName evidence="6">LysR family transcriptional regulator</fullName>
    </submittedName>
</protein>